<accession>A0ABQ0A7S2</accession>
<organism evidence="1 2">
    <name type="scientific">Sessilibacter corallicola</name>
    <dbReference type="NCBI Taxonomy" id="2904075"/>
    <lineage>
        <taxon>Bacteria</taxon>
        <taxon>Pseudomonadati</taxon>
        <taxon>Pseudomonadota</taxon>
        <taxon>Gammaproteobacteria</taxon>
        <taxon>Cellvibrionales</taxon>
        <taxon>Cellvibrionaceae</taxon>
        <taxon>Sessilibacter</taxon>
    </lineage>
</organism>
<evidence type="ECO:0000313" key="1">
    <source>
        <dbReference type="EMBL" id="GAA6167698.1"/>
    </source>
</evidence>
<name>A0ABQ0A7S2_9GAMM</name>
<reference evidence="1 2" key="1">
    <citation type="submission" date="2024-04" db="EMBL/GenBank/DDBJ databases">
        <title>Draft genome sequence of Sessilibacter corallicola NBRC 116591.</title>
        <authorList>
            <person name="Miyakawa T."/>
            <person name="Kusuya Y."/>
            <person name="Miura T."/>
        </authorList>
    </citation>
    <scope>NUCLEOTIDE SEQUENCE [LARGE SCALE GENOMIC DNA]</scope>
    <source>
        <strain evidence="1 2">KU-00831-HH</strain>
    </source>
</reference>
<dbReference type="Proteomes" id="UP001465153">
    <property type="component" value="Unassembled WGS sequence"/>
</dbReference>
<protein>
    <submittedName>
        <fullName evidence="1">Uncharacterized protein</fullName>
    </submittedName>
</protein>
<sequence length="713" mass="81755">MHNGDGGEVGNRSRRILDILAPLILRFPEFPTANALYNRNFVSIVDQSIEKSLLHPDITHTLDVGESLSVTAHYVENSDSAYDERKLSDLYCFYDDCFAKLKPFLSHLDNIQNDLLVLKNKSPNFSALAKKLIRCSPLIYDQLGQAINPQLFNSNYARTVSPVELQALYTDHFNVHLQPLIHRCKAISGMGEIEKISNNTQNQFIPKTIIPATRLHSVSRKNLKSRFLRLEDVPPVYTPLRGAVAKDCSMVTVPFYGLLKSTRLFWVFNDVETDQSPIGYVFLIEIRVKGKTVPYIVTINGPMVSTTQCHAIFKLIANLYETETVFVANWKSTQYLVNYAPIRESLSLSKTSKIDIDLPSGWMLMNDERSSMNCYSDSAVSSGVAIHIDDIPGKLVSVTASDSKREYPPLSHYKNLPIIARTILVYFFKDADICSQVDDEPDDYLSLEKIQQQLNVSDDQLNNIQLFFDLYRHHQFSVESFLTLNRSLNYSLSDLNTLDPVIRASILSPLYREHSELFPEQDWKATSQATFRQLEGRLQDTTLAPGSREVIRDHMASIPDTLVENYWQSISRFLFVENTETPDYYALQRLIRNLNSVDVVNHMLEFLDENSKFTDLIQAYNKRWFEFFTRAAGDGINAEIYRSVVNKAYYKKSLDKNANLAIYEMAKLYVYGCELDFTDASAWFEEICAAQSFRDRSKQEFSERIAYEQKQLL</sequence>
<keyword evidence="2" id="KW-1185">Reference proteome</keyword>
<dbReference type="RefSeq" id="WP_353302312.1">
    <property type="nucleotide sequence ID" value="NZ_BAABWN010000004.1"/>
</dbReference>
<dbReference type="EMBL" id="BAABWN010000004">
    <property type="protein sequence ID" value="GAA6167698.1"/>
    <property type="molecule type" value="Genomic_DNA"/>
</dbReference>
<gene>
    <name evidence="1" type="ORF">NBRC116591_15080</name>
</gene>
<comment type="caution">
    <text evidence="1">The sequence shown here is derived from an EMBL/GenBank/DDBJ whole genome shotgun (WGS) entry which is preliminary data.</text>
</comment>
<evidence type="ECO:0000313" key="2">
    <source>
        <dbReference type="Proteomes" id="UP001465153"/>
    </source>
</evidence>
<proteinExistence type="predicted"/>